<feature type="transmembrane region" description="Helical" evidence="6">
    <location>
        <begin position="202"/>
        <end position="223"/>
    </location>
</feature>
<evidence type="ECO:0000256" key="4">
    <source>
        <dbReference type="ARBA" id="ARBA00023136"/>
    </source>
</evidence>
<feature type="region of interest" description="Disordered" evidence="5">
    <location>
        <begin position="232"/>
        <end position="259"/>
    </location>
</feature>
<sequence>MTEITQRKESRTIAIGEMTDTTSKLRNGEGKSTVTFCRLYNTGAKSEDRHKEILRIHSTLKCLSKCHIVVSLVLLVLAALADYVSYRVNTVRFHGLAECCALYFLLVGVLGIFGSASHRRGLIIAFMIMGLHGVIIFAPIIIISSSFDIHFYNNQCWGECDWHLLSASLPKNSRCQILCGDNIDSNFKSTMSRLGTDYRLDAGLISLAILEFFLSLTTTGLCVRQIFGCGSRGQQQTNTAGTNVELQPLNSNPEEKQQA</sequence>
<evidence type="ECO:0000313" key="7">
    <source>
        <dbReference type="EMBL" id="KAI1718752.1"/>
    </source>
</evidence>
<dbReference type="InterPro" id="IPR007237">
    <property type="entry name" value="CD20-like"/>
</dbReference>
<dbReference type="AlphaFoldDB" id="A0AAD4R9F2"/>
<proteinExistence type="predicted"/>
<feature type="compositionally biased region" description="Polar residues" evidence="5">
    <location>
        <begin position="232"/>
        <end position="252"/>
    </location>
</feature>
<keyword evidence="8" id="KW-1185">Reference proteome</keyword>
<comment type="subcellular location">
    <subcellularLocation>
        <location evidence="1">Membrane</location>
        <topology evidence="1">Multi-pass membrane protein</topology>
    </subcellularLocation>
</comment>
<feature type="transmembrane region" description="Helical" evidence="6">
    <location>
        <begin position="62"/>
        <end position="81"/>
    </location>
</feature>
<keyword evidence="2 6" id="KW-0812">Transmembrane</keyword>
<feature type="transmembrane region" description="Helical" evidence="6">
    <location>
        <begin position="121"/>
        <end position="143"/>
    </location>
</feature>
<evidence type="ECO:0000256" key="5">
    <source>
        <dbReference type="SAM" id="MobiDB-lite"/>
    </source>
</evidence>
<dbReference type="Pfam" id="PF04103">
    <property type="entry name" value="CD20"/>
    <property type="match status" value="1"/>
</dbReference>
<accession>A0AAD4R9F2</accession>
<protein>
    <submittedName>
        <fullName evidence="7">CD20-like family domain-containing protein</fullName>
    </submittedName>
</protein>
<keyword evidence="4 6" id="KW-0472">Membrane</keyword>
<comment type="caution">
    <text evidence="7">The sequence shown here is derived from an EMBL/GenBank/DDBJ whole genome shotgun (WGS) entry which is preliminary data.</text>
</comment>
<feature type="transmembrane region" description="Helical" evidence="6">
    <location>
        <begin position="93"/>
        <end position="114"/>
    </location>
</feature>
<dbReference type="Proteomes" id="UP001201812">
    <property type="component" value="Unassembled WGS sequence"/>
</dbReference>
<reference evidence="7" key="1">
    <citation type="submission" date="2022-01" db="EMBL/GenBank/DDBJ databases">
        <title>Genome Sequence Resource for Two Populations of Ditylenchus destructor, the Migratory Endoparasitic Phytonematode.</title>
        <authorList>
            <person name="Zhang H."/>
            <person name="Lin R."/>
            <person name="Xie B."/>
        </authorList>
    </citation>
    <scope>NUCLEOTIDE SEQUENCE</scope>
    <source>
        <strain evidence="7">BazhouSP</strain>
    </source>
</reference>
<organism evidence="7 8">
    <name type="scientific">Ditylenchus destructor</name>
    <dbReference type="NCBI Taxonomy" id="166010"/>
    <lineage>
        <taxon>Eukaryota</taxon>
        <taxon>Metazoa</taxon>
        <taxon>Ecdysozoa</taxon>
        <taxon>Nematoda</taxon>
        <taxon>Chromadorea</taxon>
        <taxon>Rhabditida</taxon>
        <taxon>Tylenchina</taxon>
        <taxon>Tylenchomorpha</taxon>
        <taxon>Sphaerularioidea</taxon>
        <taxon>Anguinidae</taxon>
        <taxon>Anguininae</taxon>
        <taxon>Ditylenchus</taxon>
    </lineage>
</organism>
<evidence type="ECO:0000256" key="3">
    <source>
        <dbReference type="ARBA" id="ARBA00022989"/>
    </source>
</evidence>
<keyword evidence="3 6" id="KW-1133">Transmembrane helix</keyword>
<dbReference type="GO" id="GO:0016020">
    <property type="term" value="C:membrane"/>
    <property type="evidence" value="ECO:0007669"/>
    <property type="project" value="UniProtKB-SubCell"/>
</dbReference>
<name>A0AAD4R9F2_9BILA</name>
<dbReference type="EMBL" id="JAKKPZ010000007">
    <property type="protein sequence ID" value="KAI1718752.1"/>
    <property type="molecule type" value="Genomic_DNA"/>
</dbReference>
<evidence type="ECO:0000256" key="6">
    <source>
        <dbReference type="SAM" id="Phobius"/>
    </source>
</evidence>
<gene>
    <name evidence="7" type="ORF">DdX_05859</name>
</gene>
<evidence type="ECO:0000256" key="1">
    <source>
        <dbReference type="ARBA" id="ARBA00004141"/>
    </source>
</evidence>
<evidence type="ECO:0000313" key="8">
    <source>
        <dbReference type="Proteomes" id="UP001201812"/>
    </source>
</evidence>
<evidence type="ECO:0000256" key="2">
    <source>
        <dbReference type="ARBA" id="ARBA00022692"/>
    </source>
</evidence>